<keyword evidence="2 8" id="KW-0489">Methyltransferase</keyword>
<dbReference type="GO" id="GO:0002128">
    <property type="term" value="P:tRNA nucleoside ribose methylation"/>
    <property type="evidence" value="ECO:0007669"/>
    <property type="project" value="TreeGrafter"/>
</dbReference>
<evidence type="ECO:0000256" key="3">
    <source>
        <dbReference type="ARBA" id="ARBA00022679"/>
    </source>
</evidence>
<evidence type="ECO:0000256" key="4">
    <source>
        <dbReference type="ARBA" id="ARBA00022691"/>
    </source>
</evidence>
<dbReference type="EMBL" id="LHPG02000010">
    <property type="protein sequence ID" value="PRW50932.1"/>
    <property type="molecule type" value="Genomic_DNA"/>
</dbReference>
<accession>A0A2P6TNN0</accession>
<feature type="compositionally biased region" description="Low complexity" evidence="6">
    <location>
        <begin position="101"/>
        <end position="119"/>
    </location>
</feature>
<dbReference type="InterPro" id="IPR029028">
    <property type="entry name" value="Alpha/beta_knot_MTases"/>
</dbReference>
<sequence>MLRVAENFEAHDVVVVDPRCDARCDEVAVTSCFSPLLHRLRVVPSLADALADCTGSIGFTRRAGGGRLVHASMRQLLGRFPAAIPALLLPPSGLQQLADSAGPEAAQASDEAASSSEANNPASAAAAAAAATGAVALVFGREESGLLESELLLCSHACAIPTGRTQPSLNLSHAVAVIVSQLFDLQQQRLMAECLEDELQKAELQQEEQQQQAGQQTAQPAVQQGQQQQAAAATLLSGSLLSGSLFESERVRWQREQALASASQAELEALLQRAAALLEGAGISAKESIGGGDKSNHGRRKQLMGHVRSLLLRSQASTAEVRALHGLCKELERRQRQREEAQQRHAEEQQQRQM</sequence>
<feature type="coiled-coil region" evidence="5">
    <location>
        <begin position="185"/>
        <end position="219"/>
    </location>
</feature>
<evidence type="ECO:0000313" key="8">
    <source>
        <dbReference type="EMBL" id="PRW50932.1"/>
    </source>
</evidence>
<dbReference type="Gene3D" id="1.10.8.590">
    <property type="match status" value="1"/>
</dbReference>
<feature type="region of interest" description="Disordered" evidence="6">
    <location>
        <begin position="99"/>
        <end position="119"/>
    </location>
</feature>
<keyword evidence="9" id="KW-1185">Reference proteome</keyword>
<dbReference type="Gene3D" id="3.40.1280.10">
    <property type="match status" value="1"/>
</dbReference>
<dbReference type="SUPFAM" id="SSF75217">
    <property type="entry name" value="alpha/beta knot"/>
    <property type="match status" value="1"/>
</dbReference>
<reference evidence="8 9" key="1">
    <citation type="journal article" date="2018" name="Plant J.">
        <title>Genome sequences of Chlorella sorokiniana UTEX 1602 and Micractinium conductrix SAG 241.80: implications to maltose excretion by a green alga.</title>
        <authorList>
            <person name="Arriola M.B."/>
            <person name="Velmurugan N."/>
            <person name="Zhang Y."/>
            <person name="Plunkett M.H."/>
            <person name="Hondzo H."/>
            <person name="Barney B.M."/>
        </authorList>
    </citation>
    <scope>NUCLEOTIDE SEQUENCE [LARGE SCALE GENOMIC DNA]</scope>
    <source>
        <strain evidence="9">UTEX 1602</strain>
    </source>
</reference>
<comment type="similarity">
    <text evidence="1">Belongs to the class IV-like SAM-binding methyltransferase superfamily. RNA methyltransferase TrmH family.</text>
</comment>
<organism evidence="8 9">
    <name type="scientific">Chlorella sorokiniana</name>
    <name type="common">Freshwater green alga</name>
    <dbReference type="NCBI Taxonomy" id="3076"/>
    <lineage>
        <taxon>Eukaryota</taxon>
        <taxon>Viridiplantae</taxon>
        <taxon>Chlorophyta</taxon>
        <taxon>core chlorophytes</taxon>
        <taxon>Trebouxiophyceae</taxon>
        <taxon>Chlorellales</taxon>
        <taxon>Chlorellaceae</taxon>
        <taxon>Chlorella clade</taxon>
        <taxon>Chlorella</taxon>
    </lineage>
</organism>
<feature type="region of interest" description="Disordered" evidence="6">
    <location>
        <begin position="334"/>
        <end position="354"/>
    </location>
</feature>
<dbReference type="GO" id="GO:0008173">
    <property type="term" value="F:RNA methyltransferase activity"/>
    <property type="evidence" value="ECO:0007669"/>
    <property type="project" value="InterPro"/>
</dbReference>
<keyword evidence="4" id="KW-0949">S-adenosyl-L-methionine</keyword>
<proteinExistence type="inferred from homology"/>
<feature type="domain" description="tRNA/rRNA methyltransferase SpoU type" evidence="7">
    <location>
        <begin position="128"/>
        <end position="179"/>
    </location>
</feature>
<keyword evidence="3" id="KW-0808">Transferase</keyword>
<dbReference type="InterPro" id="IPR029026">
    <property type="entry name" value="tRNA_m1G_MTases_N"/>
</dbReference>
<evidence type="ECO:0000256" key="5">
    <source>
        <dbReference type="SAM" id="Coils"/>
    </source>
</evidence>
<dbReference type="OrthoDB" id="241340at2759"/>
<dbReference type="AlphaFoldDB" id="A0A2P6TNN0"/>
<evidence type="ECO:0000256" key="1">
    <source>
        <dbReference type="ARBA" id="ARBA00007228"/>
    </source>
</evidence>
<dbReference type="Pfam" id="PF00588">
    <property type="entry name" value="SpoU_methylase"/>
    <property type="match status" value="1"/>
</dbReference>
<evidence type="ECO:0000256" key="6">
    <source>
        <dbReference type="SAM" id="MobiDB-lite"/>
    </source>
</evidence>
<dbReference type="STRING" id="3076.A0A2P6TNN0"/>
<comment type="caution">
    <text evidence="8">The sequence shown here is derived from an EMBL/GenBank/DDBJ whole genome shotgun (WGS) entry which is preliminary data.</text>
</comment>
<evidence type="ECO:0000259" key="7">
    <source>
        <dbReference type="Pfam" id="PF00588"/>
    </source>
</evidence>
<dbReference type="InterPro" id="IPR001537">
    <property type="entry name" value="SpoU_MeTrfase"/>
</dbReference>
<dbReference type="GO" id="GO:0003723">
    <property type="term" value="F:RNA binding"/>
    <property type="evidence" value="ECO:0007669"/>
    <property type="project" value="InterPro"/>
</dbReference>
<evidence type="ECO:0000256" key="2">
    <source>
        <dbReference type="ARBA" id="ARBA00022603"/>
    </source>
</evidence>
<dbReference type="Proteomes" id="UP000239899">
    <property type="component" value="Unassembled WGS sequence"/>
</dbReference>
<dbReference type="PANTHER" id="PTHR42786:SF2">
    <property type="entry name" value="TRNA (CYTIDINE_URIDINE-2'-O-)-METHYLTRANSFERASE TRMJ"/>
    <property type="match status" value="1"/>
</dbReference>
<gene>
    <name evidence="8" type="ORF">C2E21_5574</name>
</gene>
<dbReference type="PANTHER" id="PTHR42786">
    <property type="entry name" value="TRNA/RRNA METHYLTRANSFERASE"/>
    <property type="match status" value="1"/>
</dbReference>
<evidence type="ECO:0000313" key="9">
    <source>
        <dbReference type="Proteomes" id="UP000239899"/>
    </source>
</evidence>
<keyword evidence="5" id="KW-0175">Coiled coil</keyword>
<name>A0A2P6TNN0_CHLSO</name>
<dbReference type="InterPro" id="IPR004384">
    <property type="entry name" value="RNA_MeTrfase_TrmJ/LasT"/>
</dbReference>
<dbReference type="GO" id="GO:0005829">
    <property type="term" value="C:cytosol"/>
    <property type="evidence" value="ECO:0007669"/>
    <property type="project" value="TreeGrafter"/>
</dbReference>
<protein>
    <submittedName>
        <fullName evidence="8">rRNA methyltransferase</fullName>
    </submittedName>
</protein>